<dbReference type="InterPro" id="IPR051542">
    <property type="entry name" value="Hydrogenase_cytochrome"/>
</dbReference>
<dbReference type="Proteomes" id="UP000595332">
    <property type="component" value="Chromosome"/>
</dbReference>
<feature type="domain" description="Cytochrome b561 bacterial/Ni-hydrogenase" evidence="7">
    <location>
        <begin position="19"/>
        <end position="194"/>
    </location>
</feature>
<evidence type="ECO:0000256" key="4">
    <source>
        <dbReference type="ARBA" id="ARBA00022989"/>
    </source>
</evidence>
<feature type="transmembrane region" description="Helical" evidence="6">
    <location>
        <begin position="160"/>
        <end position="181"/>
    </location>
</feature>
<dbReference type="KEGG" id="njp:NEJAP_3080"/>
<accession>A0A7R6PWV8</accession>
<dbReference type="InterPro" id="IPR016174">
    <property type="entry name" value="Di-haem_cyt_TM"/>
</dbReference>
<evidence type="ECO:0000256" key="6">
    <source>
        <dbReference type="SAM" id="Phobius"/>
    </source>
</evidence>
<sequence>MLNLLSAHMSTTKKHAIKVWDISIRIFHWSLVAGIGFLWFSGEEGGNIMTWHIYIGCAMLGLIVYRLFWGVIGSPYARFSEFIKGPSHTFAYLKSILKGEKTDYLGHNPLGGWMVIILMVLIFIQAFSGLFSSDDIFTEGPFYALVSSKTSELFTSIHHLTFNILLAAIALHISAVAYHVVIKKEVLIKSMLTGKKHALQPSRVNTRPNYFFMLLCASVAATGVYLLISQA</sequence>
<keyword evidence="3 6" id="KW-0812">Transmembrane</keyword>
<evidence type="ECO:0000259" key="7">
    <source>
        <dbReference type="Pfam" id="PF01292"/>
    </source>
</evidence>
<dbReference type="Pfam" id="PF01292">
    <property type="entry name" value="Ni_hydr_CYTB"/>
    <property type="match status" value="1"/>
</dbReference>
<proteinExistence type="predicted"/>
<feature type="transmembrane region" description="Helical" evidence="6">
    <location>
        <begin position="48"/>
        <end position="68"/>
    </location>
</feature>
<organism evidence="8 9">
    <name type="scientific">Neptunomonas japonica JAMM 1380</name>
    <dbReference type="NCBI Taxonomy" id="1441457"/>
    <lineage>
        <taxon>Bacteria</taxon>
        <taxon>Pseudomonadati</taxon>
        <taxon>Pseudomonadota</taxon>
        <taxon>Gammaproteobacteria</taxon>
        <taxon>Oceanospirillales</taxon>
        <taxon>Oceanospirillaceae</taxon>
        <taxon>Neptunomonas</taxon>
    </lineage>
</organism>
<evidence type="ECO:0000256" key="3">
    <source>
        <dbReference type="ARBA" id="ARBA00022692"/>
    </source>
</evidence>
<keyword evidence="5 6" id="KW-0472">Membrane</keyword>
<feature type="transmembrane region" description="Helical" evidence="6">
    <location>
        <begin position="110"/>
        <end position="131"/>
    </location>
</feature>
<dbReference type="PANTHER" id="PTHR30485">
    <property type="entry name" value="NI/FE-HYDROGENASE 1 B-TYPE CYTOCHROME SUBUNIT"/>
    <property type="match status" value="1"/>
</dbReference>
<evidence type="ECO:0000313" key="8">
    <source>
        <dbReference type="EMBL" id="BBB31018.1"/>
    </source>
</evidence>
<dbReference type="AlphaFoldDB" id="A0A7R6PWV8"/>
<protein>
    <submittedName>
        <fullName evidence="8">Cytochrome b561</fullName>
    </submittedName>
</protein>
<dbReference type="GO" id="GO:0020037">
    <property type="term" value="F:heme binding"/>
    <property type="evidence" value="ECO:0007669"/>
    <property type="project" value="TreeGrafter"/>
</dbReference>
<dbReference type="SUPFAM" id="SSF81342">
    <property type="entry name" value="Transmembrane di-heme cytochromes"/>
    <property type="match status" value="1"/>
</dbReference>
<feature type="transmembrane region" description="Helical" evidence="6">
    <location>
        <begin position="22"/>
        <end position="42"/>
    </location>
</feature>
<evidence type="ECO:0000256" key="5">
    <source>
        <dbReference type="ARBA" id="ARBA00023136"/>
    </source>
</evidence>
<keyword evidence="9" id="KW-1185">Reference proteome</keyword>
<comment type="subcellular location">
    <subcellularLocation>
        <location evidence="1">Cell membrane</location>
        <topology evidence="1">Multi-pass membrane protein</topology>
    </subcellularLocation>
</comment>
<dbReference type="Gene3D" id="1.20.950.20">
    <property type="entry name" value="Transmembrane di-heme cytochromes, Chain C"/>
    <property type="match status" value="1"/>
</dbReference>
<name>A0A7R6PWV8_9GAMM</name>
<dbReference type="GO" id="GO:0005886">
    <property type="term" value="C:plasma membrane"/>
    <property type="evidence" value="ECO:0007669"/>
    <property type="project" value="UniProtKB-SubCell"/>
</dbReference>
<evidence type="ECO:0000256" key="1">
    <source>
        <dbReference type="ARBA" id="ARBA00004651"/>
    </source>
</evidence>
<dbReference type="EMBL" id="AP014546">
    <property type="protein sequence ID" value="BBB31018.1"/>
    <property type="molecule type" value="Genomic_DNA"/>
</dbReference>
<feature type="transmembrane region" description="Helical" evidence="6">
    <location>
        <begin position="210"/>
        <end position="228"/>
    </location>
</feature>
<dbReference type="GO" id="GO:0022904">
    <property type="term" value="P:respiratory electron transport chain"/>
    <property type="evidence" value="ECO:0007669"/>
    <property type="project" value="InterPro"/>
</dbReference>
<evidence type="ECO:0000256" key="2">
    <source>
        <dbReference type="ARBA" id="ARBA00022475"/>
    </source>
</evidence>
<dbReference type="PANTHER" id="PTHR30485:SF2">
    <property type="entry name" value="BLL0597 PROTEIN"/>
    <property type="match status" value="1"/>
</dbReference>
<dbReference type="GO" id="GO:0009055">
    <property type="term" value="F:electron transfer activity"/>
    <property type="evidence" value="ECO:0007669"/>
    <property type="project" value="InterPro"/>
</dbReference>
<evidence type="ECO:0000313" key="9">
    <source>
        <dbReference type="Proteomes" id="UP000595332"/>
    </source>
</evidence>
<reference evidence="8 9" key="1">
    <citation type="journal article" date="2008" name="Int. J. Syst. Evol. Microbiol.">
        <title>Neptunomonas japonica sp. nov., an Osedax japonicus symbiont-like bacterium isolated from sediment adjacent to sperm whale carcasses off Kagoshima, Japan.</title>
        <authorList>
            <person name="Miyazaki M."/>
            <person name="Nogi Y."/>
            <person name="Fujiwara Y."/>
            <person name="Kawato M."/>
            <person name="Kubokawa K."/>
            <person name="Horikoshi K."/>
        </authorList>
    </citation>
    <scope>NUCLEOTIDE SEQUENCE [LARGE SCALE GENOMIC DNA]</scope>
    <source>
        <strain evidence="8 9">JAMM 1380</strain>
    </source>
</reference>
<keyword evidence="4 6" id="KW-1133">Transmembrane helix</keyword>
<gene>
    <name evidence="8" type="ORF">NEJAP_3080</name>
</gene>
<keyword evidence="2" id="KW-1003">Cell membrane</keyword>
<dbReference type="InterPro" id="IPR011577">
    <property type="entry name" value="Cyt_b561_bac/Ni-Hgenase"/>
</dbReference>